<organism evidence="5 6">
    <name type="scientific">Nocardioides mesophilus</name>
    <dbReference type="NCBI Taxonomy" id="433659"/>
    <lineage>
        <taxon>Bacteria</taxon>
        <taxon>Bacillati</taxon>
        <taxon>Actinomycetota</taxon>
        <taxon>Actinomycetes</taxon>
        <taxon>Propionibacteriales</taxon>
        <taxon>Nocardioidaceae</taxon>
        <taxon>Nocardioides</taxon>
    </lineage>
</organism>
<dbReference type="SUPFAM" id="SSF53756">
    <property type="entry name" value="UDP-Glycosyltransferase/glycogen phosphorylase"/>
    <property type="match status" value="1"/>
</dbReference>
<dbReference type="AlphaFoldDB" id="A0A7G9REK7"/>
<evidence type="ECO:0000259" key="4">
    <source>
        <dbReference type="Pfam" id="PF13439"/>
    </source>
</evidence>
<dbReference type="PANTHER" id="PTHR45947:SF3">
    <property type="entry name" value="SULFOQUINOVOSYL TRANSFERASE SQD2"/>
    <property type="match status" value="1"/>
</dbReference>
<accession>A0A7G9REK7</accession>
<dbReference type="Pfam" id="PF13439">
    <property type="entry name" value="Glyco_transf_4"/>
    <property type="match status" value="1"/>
</dbReference>
<dbReference type="InterPro" id="IPR050194">
    <property type="entry name" value="Glycosyltransferase_grp1"/>
</dbReference>
<dbReference type="Proteomes" id="UP000515947">
    <property type="component" value="Chromosome"/>
</dbReference>
<gene>
    <name evidence="5" type="ORF">H9L09_06540</name>
</gene>
<evidence type="ECO:0000313" key="5">
    <source>
        <dbReference type="EMBL" id="QNN54032.1"/>
    </source>
</evidence>
<feature type="compositionally biased region" description="Basic residues" evidence="3">
    <location>
        <begin position="16"/>
        <end position="32"/>
    </location>
</feature>
<feature type="domain" description="Glycosyltransferase subfamily 4-like N-terminal" evidence="4">
    <location>
        <begin position="56"/>
        <end position="175"/>
    </location>
</feature>
<keyword evidence="2 5" id="KW-0808">Transferase</keyword>
<name>A0A7G9REK7_9ACTN</name>
<dbReference type="Gene3D" id="3.40.50.2000">
    <property type="entry name" value="Glycogen Phosphorylase B"/>
    <property type="match status" value="2"/>
</dbReference>
<dbReference type="KEGG" id="nmes:H9L09_06540"/>
<keyword evidence="6" id="KW-1185">Reference proteome</keyword>
<evidence type="ECO:0000256" key="1">
    <source>
        <dbReference type="ARBA" id="ARBA00022676"/>
    </source>
</evidence>
<dbReference type="GO" id="GO:0016758">
    <property type="term" value="F:hexosyltransferase activity"/>
    <property type="evidence" value="ECO:0007669"/>
    <property type="project" value="TreeGrafter"/>
</dbReference>
<keyword evidence="1" id="KW-0328">Glycosyltransferase</keyword>
<protein>
    <submittedName>
        <fullName evidence="5">Glycosyltransferase</fullName>
    </submittedName>
</protein>
<feature type="region of interest" description="Disordered" evidence="3">
    <location>
        <begin position="1"/>
        <end position="66"/>
    </location>
</feature>
<dbReference type="InterPro" id="IPR028098">
    <property type="entry name" value="Glyco_trans_4-like_N"/>
</dbReference>
<reference evidence="5 6" key="1">
    <citation type="submission" date="2020-08" db="EMBL/GenBank/DDBJ databases">
        <title>Genome sequence of Nocardioides mesophilus KACC 16243T.</title>
        <authorList>
            <person name="Hyun D.-W."/>
            <person name="Bae J.-W."/>
        </authorList>
    </citation>
    <scope>NUCLEOTIDE SEQUENCE [LARGE SCALE GENOMIC DNA]</scope>
    <source>
        <strain evidence="5 6">KACC 16243</strain>
    </source>
</reference>
<sequence length="380" mass="40646">MARSSRSHTHEGPARRRDHPRRSAHPRSHVRRAPAASRDRRPPARSAGGGRAHGDRPPLASCPEPALEHGARAGDLRHLVSALQPDVVHLHSFFPGVLGRMRSLPGDPRVVYQPHSWAFDAVSNEALARAVARWERHAATGTDVTVTNCQEELAEARTRRVDGNAMVIGLPVDVDFFRPGDPSAARAALGIDAARVITCVGRLSRQKNQEQLAAAWEAAPIPDTVLALVGPGSQDAVRAAAPTTADRSLRLVGPTDDVRTWLQASDIAVLPSLYEGQSVSMAEALSCGVPVVMTQVNGASEMVAPVGEAPAGAVVPVGAMRELLAECATRLADPPRMAAEGVAARRRAVTHFRAETVMARLLEAYTPHPDPVLQRESQRP</sequence>
<dbReference type="Pfam" id="PF13692">
    <property type="entry name" value="Glyco_trans_1_4"/>
    <property type="match status" value="1"/>
</dbReference>
<evidence type="ECO:0000256" key="3">
    <source>
        <dbReference type="SAM" id="MobiDB-lite"/>
    </source>
</evidence>
<dbReference type="EMBL" id="CP060713">
    <property type="protein sequence ID" value="QNN54032.1"/>
    <property type="molecule type" value="Genomic_DNA"/>
</dbReference>
<evidence type="ECO:0000256" key="2">
    <source>
        <dbReference type="ARBA" id="ARBA00022679"/>
    </source>
</evidence>
<dbReference type="PANTHER" id="PTHR45947">
    <property type="entry name" value="SULFOQUINOVOSYL TRANSFERASE SQD2"/>
    <property type="match status" value="1"/>
</dbReference>
<evidence type="ECO:0000313" key="6">
    <source>
        <dbReference type="Proteomes" id="UP000515947"/>
    </source>
</evidence>
<dbReference type="GO" id="GO:1901137">
    <property type="term" value="P:carbohydrate derivative biosynthetic process"/>
    <property type="evidence" value="ECO:0007669"/>
    <property type="project" value="UniProtKB-ARBA"/>
</dbReference>
<proteinExistence type="predicted"/>